<organism evidence="2 3">
    <name type="scientific">Noviluteimonas caseinilytica</name>
    <dbReference type="NCBI Taxonomy" id="2675101"/>
    <lineage>
        <taxon>Bacteria</taxon>
        <taxon>Pseudomonadati</taxon>
        <taxon>Pseudomonadota</taxon>
        <taxon>Gammaproteobacteria</taxon>
        <taxon>Lysobacterales</taxon>
        <taxon>Lysobacteraceae</taxon>
        <taxon>Noviluteimonas</taxon>
    </lineage>
</organism>
<evidence type="ECO:0000313" key="2">
    <source>
        <dbReference type="EMBL" id="BCT91017.1"/>
    </source>
</evidence>
<dbReference type="InterPro" id="IPR006531">
    <property type="entry name" value="Gp5/Vgr_OB"/>
</dbReference>
<evidence type="ECO:0000259" key="1">
    <source>
        <dbReference type="Pfam" id="PF04717"/>
    </source>
</evidence>
<name>A0ABM7Q1C6_9GAMM</name>
<dbReference type="Gene3D" id="2.40.50.230">
    <property type="entry name" value="Gp5 N-terminal domain"/>
    <property type="match status" value="1"/>
</dbReference>
<protein>
    <submittedName>
        <fullName evidence="2">Phage tail protein</fullName>
    </submittedName>
</protein>
<reference evidence="2 3" key="1">
    <citation type="submission" date="2021-03" db="EMBL/GenBank/DDBJ databases">
        <title>Complete Genome Sequences of Two Lysobacter Strains Isolated from Sea Water (Lysobacter caseinilyticus) and Soil (Lysobacter helvus) in South Korea.</title>
        <authorList>
            <person name="Watanabe Y."/>
            <person name="Arakawa K."/>
        </authorList>
    </citation>
    <scope>NUCLEOTIDE SEQUENCE [LARGE SCALE GENOMIC DNA]</scope>
    <source>
        <strain evidence="2 3">KVB24</strain>
    </source>
</reference>
<dbReference type="EMBL" id="AP024545">
    <property type="protein sequence ID" value="BCT91017.1"/>
    <property type="molecule type" value="Genomic_DNA"/>
</dbReference>
<keyword evidence="3" id="KW-1185">Reference proteome</keyword>
<proteinExistence type="predicted"/>
<dbReference type="SUPFAM" id="SSF69255">
    <property type="entry name" value="gp5 N-terminal domain-like"/>
    <property type="match status" value="1"/>
</dbReference>
<dbReference type="RefSeq" id="WP_213435055.1">
    <property type="nucleotide sequence ID" value="NZ_AP024545.1"/>
</dbReference>
<dbReference type="Proteomes" id="UP000681317">
    <property type="component" value="Chromosome"/>
</dbReference>
<dbReference type="SUPFAM" id="SSF69349">
    <property type="entry name" value="Phage fibre proteins"/>
    <property type="match status" value="1"/>
</dbReference>
<gene>
    <name evidence="2" type="ORF">LYSCAS_00410</name>
</gene>
<dbReference type="Pfam" id="PF04717">
    <property type="entry name" value="Phage_base_V"/>
    <property type="match status" value="1"/>
</dbReference>
<sequence length="212" mass="22806">MNGLVQAPPVETGLEAGGFARGVAVALVTNNQDPDGLGRVRVRFPWFDDSESFWARLATPMAGKDRGLVLIPEVDDEVLVAFEREDMRFPYILGGVWNGQDKPPFDNSDGNNDTRMFKSRKGHTLTFDDGTQGMVELKHENGGVVKLTDDGILVDDGQGNKVSIDNKSGAMKLQASGSLEIKAATITIEATGTLELKANATMTIKGALVNIN</sequence>
<accession>A0ABM7Q1C6</accession>
<evidence type="ECO:0000313" key="3">
    <source>
        <dbReference type="Proteomes" id="UP000681317"/>
    </source>
</evidence>
<feature type="domain" description="Gp5/Type VI secretion system Vgr protein OB-fold" evidence="1">
    <location>
        <begin position="26"/>
        <end position="97"/>
    </location>
</feature>
<dbReference type="InterPro" id="IPR037026">
    <property type="entry name" value="Vgr_OB-fold_dom_sf"/>
</dbReference>